<dbReference type="PANTHER" id="PTHR43095:SF5">
    <property type="entry name" value="XYLULOSE KINASE"/>
    <property type="match status" value="1"/>
</dbReference>
<keyword evidence="2 4" id="KW-0808">Transferase</keyword>
<comment type="similarity">
    <text evidence="1 4">Belongs to the FGGY kinase family.</text>
</comment>
<reference evidence="8" key="1">
    <citation type="journal article" date="2019" name="Int. J. Syst. Evol. Microbiol.">
        <title>The Global Catalogue of Microorganisms (GCM) 10K type strain sequencing project: providing services to taxonomists for standard genome sequencing and annotation.</title>
        <authorList>
            <consortium name="The Broad Institute Genomics Platform"/>
            <consortium name="The Broad Institute Genome Sequencing Center for Infectious Disease"/>
            <person name="Wu L."/>
            <person name="Ma J."/>
        </authorList>
    </citation>
    <scope>NUCLEOTIDE SEQUENCE [LARGE SCALE GENOMIC DNA]</scope>
    <source>
        <strain evidence="8">JCM 31405</strain>
    </source>
</reference>
<feature type="domain" description="Carbohydrate kinase FGGY N-terminal" evidence="5">
    <location>
        <begin position="10"/>
        <end position="252"/>
    </location>
</feature>
<dbReference type="PANTHER" id="PTHR43095">
    <property type="entry name" value="SUGAR KINASE"/>
    <property type="match status" value="1"/>
</dbReference>
<evidence type="ECO:0000259" key="5">
    <source>
        <dbReference type="Pfam" id="PF00370"/>
    </source>
</evidence>
<dbReference type="SUPFAM" id="SSF53067">
    <property type="entry name" value="Actin-like ATPase domain"/>
    <property type="match status" value="2"/>
</dbReference>
<dbReference type="GO" id="GO:0016301">
    <property type="term" value="F:kinase activity"/>
    <property type="evidence" value="ECO:0007669"/>
    <property type="project" value="UniProtKB-KW"/>
</dbReference>
<accession>A0ABQ2S591</accession>
<evidence type="ECO:0000256" key="1">
    <source>
        <dbReference type="ARBA" id="ARBA00009156"/>
    </source>
</evidence>
<organism evidence="7 8">
    <name type="scientific">Deinococcus sedimenti</name>
    <dbReference type="NCBI Taxonomy" id="1867090"/>
    <lineage>
        <taxon>Bacteria</taxon>
        <taxon>Thermotogati</taxon>
        <taxon>Deinococcota</taxon>
        <taxon>Deinococci</taxon>
        <taxon>Deinococcales</taxon>
        <taxon>Deinococcaceae</taxon>
        <taxon>Deinococcus</taxon>
    </lineage>
</organism>
<dbReference type="InterPro" id="IPR043129">
    <property type="entry name" value="ATPase_NBD"/>
</dbReference>
<feature type="domain" description="Carbohydrate kinase FGGY C-terminal" evidence="6">
    <location>
        <begin position="266"/>
        <end position="455"/>
    </location>
</feature>
<keyword evidence="8" id="KW-1185">Reference proteome</keyword>
<evidence type="ECO:0000259" key="6">
    <source>
        <dbReference type="Pfam" id="PF02782"/>
    </source>
</evidence>
<dbReference type="Proteomes" id="UP000644548">
    <property type="component" value="Unassembled WGS sequence"/>
</dbReference>
<evidence type="ECO:0000256" key="4">
    <source>
        <dbReference type="RuleBase" id="RU003733"/>
    </source>
</evidence>
<dbReference type="InterPro" id="IPR018484">
    <property type="entry name" value="FGGY_N"/>
</dbReference>
<dbReference type="Pfam" id="PF02782">
    <property type="entry name" value="FGGY_C"/>
    <property type="match status" value="1"/>
</dbReference>
<gene>
    <name evidence="7" type="ORF">GCM10008960_15910</name>
</gene>
<evidence type="ECO:0000256" key="3">
    <source>
        <dbReference type="ARBA" id="ARBA00022777"/>
    </source>
</evidence>
<dbReference type="EMBL" id="BMQN01000002">
    <property type="protein sequence ID" value="GGR89674.1"/>
    <property type="molecule type" value="Genomic_DNA"/>
</dbReference>
<evidence type="ECO:0000313" key="8">
    <source>
        <dbReference type="Proteomes" id="UP000644548"/>
    </source>
</evidence>
<dbReference type="InterPro" id="IPR018483">
    <property type="entry name" value="Carb_kinase_FGGY_CS"/>
</dbReference>
<protein>
    <submittedName>
        <fullName evidence="7">Sugar kinase</fullName>
    </submittedName>
</protein>
<name>A0ABQ2S591_9DEIO</name>
<keyword evidence="3 4" id="KW-0418">Kinase</keyword>
<dbReference type="InterPro" id="IPR000577">
    <property type="entry name" value="Carb_kinase_FGGY"/>
</dbReference>
<dbReference type="CDD" id="cd07804">
    <property type="entry name" value="ASKHA_NBD_FGGY_RrXK-like"/>
    <property type="match status" value="1"/>
</dbReference>
<dbReference type="InterPro" id="IPR018485">
    <property type="entry name" value="FGGY_C"/>
</dbReference>
<proteinExistence type="inferred from homology"/>
<dbReference type="Gene3D" id="3.30.420.40">
    <property type="match status" value="2"/>
</dbReference>
<dbReference type="Pfam" id="PF00370">
    <property type="entry name" value="FGGY_N"/>
    <property type="match status" value="1"/>
</dbReference>
<evidence type="ECO:0000313" key="7">
    <source>
        <dbReference type="EMBL" id="GGR89674.1"/>
    </source>
</evidence>
<sequence>MSAEPAQDLLIGVDVGTYSSKGVLTTLDGQIVTQHVVPHGISVPQHGHVEQDADAVWWADVVTILRALLREPGMAGRVAGVACSAIGPTLLPLDAAGRPLRPGILYGVDTRAQAQIDALNAELGEAVILAHSDMALTSQAIGPKIRWLREHEPEVWAQARTLTSAGSYLVFRLTGEHVIDHHTGAHFMPLYDPRARTWTAQFAASVLGDRGPQVLPRLAWSNERAGQVTAEAAAATGLRPGTPVAVGTVDALAEGLSVGAARPGDLMIMYGSSTFFILTQQHPTPDARVWSVGGAFEGQVNLAAGMSTTGSLTRWIVDEFAREQDTAAAYDTLFTQAAALPPGADGLLMLPYFSGERTPINDPQARGVVAGLTLSHTRAHLFRAALEGVGYGIRHNLDALRDLGADVRRVIAVGGGTKGGTWLQIVSDITGQVQEVPQVTVGASYGDAFLAGLAAGVLSHADLDRWVQPGPPVTPDPATRAEYDRLYRLYRALYPATRDIVHAL</sequence>
<dbReference type="InterPro" id="IPR050406">
    <property type="entry name" value="FGGY_Carb_Kinase"/>
</dbReference>
<dbReference type="PIRSF" id="PIRSF000538">
    <property type="entry name" value="GlpK"/>
    <property type="match status" value="1"/>
</dbReference>
<dbReference type="RefSeq" id="WP_189072613.1">
    <property type="nucleotide sequence ID" value="NZ_BMQN01000002.1"/>
</dbReference>
<comment type="caution">
    <text evidence="7">The sequence shown here is derived from an EMBL/GenBank/DDBJ whole genome shotgun (WGS) entry which is preliminary data.</text>
</comment>
<evidence type="ECO:0000256" key="2">
    <source>
        <dbReference type="ARBA" id="ARBA00022679"/>
    </source>
</evidence>
<dbReference type="PROSITE" id="PS00445">
    <property type="entry name" value="FGGY_KINASES_2"/>
    <property type="match status" value="1"/>
</dbReference>